<feature type="compositionally biased region" description="Low complexity" evidence="1">
    <location>
        <begin position="315"/>
        <end position="326"/>
    </location>
</feature>
<proteinExistence type="predicted"/>
<protein>
    <submittedName>
        <fullName evidence="2">Uncharacterized protein</fullName>
    </submittedName>
</protein>
<organism evidence="2 3">
    <name type="scientific">Prorocentrum cordatum</name>
    <dbReference type="NCBI Taxonomy" id="2364126"/>
    <lineage>
        <taxon>Eukaryota</taxon>
        <taxon>Sar</taxon>
        <taxon>Alveolata</taxon>
        <taxon>Dinophyceae</taxon>
        <taxon>Prorocentrales</taxon>
        <taxon>Prorocentraceae</taxon>
        <taxon>Prorocentrum</taxon>
    </lineage>
</organism>
<accession>A0ABN9QAK0</accession>
<feature type="region of interest" description="Disordered" evidence="1">
    <location>
        <begin position="85"/>
        <end position="107"/>
    </location>
</feature>
<comment type="caution">
    <text evidence="2">The sequence shown here is derived from an EMBL/GenBank/DDBJ whole genome shotgun (WGS) entry which is preliminary data.</text>
</comment>
<feature type="region of interest" description="Disordered" evidence="1">
    <location>
        <begin position="504"/>
        <end position="524"/>
    </location>
</feature>
<dbReference type="Proteomes" id="UP001189429">
    <property type="component" value="Unassembled WGS sequence"/>
</dbReference>
<feature type="non-terminal residue" evidence="2">
    <location>
        <position position="1"/>
    </location>
</feature>
<feature type="region of interest" description="Disordered" evidence="1">
    <location>
        <begin position="366"/>
        <end position="424"/>
    </location>
</feature>
<feature type="compositionally biased region" description="Basic and acidic residues" evidence="1">
    <location>
        <begin position="415"/>
        <end position="424"/>
    </location>
</feature>
<reference evidence="2" key="1">
    <citation type="submission" date="2023-10" db="EMBL/GenBank/DDBJ databases">
        <authorList>
            <person name="Chen Y."/>
            <person name="Shah S."/>
            <person name="Dougan E. K."/>
            <person name="Thang M."/>
            <person name="Chan C."/>
        </authorList>
    </citation>
    <scope>NUCLEOTIDE SEQUENCE [LARGE SCALE GENOMIC DNA]</scope>
</reference>
<evidence type="ECO:0000256" key="1">
    <source>
        <dbReference type="SAM" id="MobiDB-lite"/>
    </source>
</evidence>
<dbReference type="EMBL" id="CAUYUJ010002896">
    <property type="protein sequence ID" value="CAK0802881.1"/>
    <property type="molecule type" value="Genomic_DNA"/>
</dbReference>
<feature type="region of interest" description="Disordered" evidence="1">
    <location>
        <begin position="303"/>
        <end position="326"/>
    </location>
</feature>
<feature type="compositionally biased region" description="Polar residues" evidence="1">
    <location>
        <begin position="86"/>
        <end position="101"/>
    </location>
</feature>
<feature type="compositionally biased region" description="Basic residues" evidence="1">
    <location>
        <begin position="175"/>
        <end position="188"/>
    </location>
</feature>
<feature type="region of interest" description="Disordered" evidence="1">
    <location>
        <begin position="165"/>
        <end position="267"/>
    </location>
</feature>
<evidence type="ECO:0000313" key="3">
    <source>
        <dbReference type="Proteomes" id="UP001189429"/>
    </source>
</evidence>
<dbReference type="SUPFAM" id="SSF57997">
    <property type="entry name" value="Tropomyosin"/>
    <property type="match status" value="1"/>
</dbReference>
<feature type="compositionally biased region" description="Acidic residues" evidence="1">
    <location>
        <begin position="403"/>
        <end position="414"/>
    </location>
</feature>
<gene>
    <name evidence="2" type="ORF">PCOR1329_LOCUS10241</name>
</gene>
<feature type="compositionally biased region" description="Low complexity" evidence="1">
    <location>
        <begin position="208"/>
        <end position="243"/>
    </location>
</feature>
<name>A0ABN9QAK0_9DINO</name>
<sequence>PDWSCWCPSTELKPSPSWWFPGHFLFYIKELVVPLAEGEEEPLVHARSSIRRACLRTAAGAGAEPHDAGERGISASMPRIDRLQMKMQQSDDSETPSTGRLSSPGYAPQAELGALRERTATLEAQLLQCARAGQGLLAQNQDLQHQVGQLKEAQQLLQRHASELQEQLEEERQRPRSSRPSSRRQSRRWSRESLDDDASAVRGDLSRRASTATRKSAARTGSPSSGSDQSGSRPPPRMSTRSPAARRHGSVDSMQSSGGGEDGESRACEELRRQLHTVEDTNSELLAANTQLHDGMQRLERELHEARAQARAEAEAAQAEAARAAEAEQCGDEAPCALAPAPMGRGLARFKRTAWAVRFAVDTPSRAASRLRRASSSLSDSERRLRRTSSTGLDAPALGAALSEEDEESEEGAEEASKREADLEGQLRESVVRCEAAEREVGHLAARCAALEEERARAQELWREETVRSAALACEVEQLRAKLDEQDAEASALLMARHRRRSLAADLSGARPSLRAEADGEPPE</sequence>
<evidence type="ECO:0000313" key="2">
    <source>
        <dbReference type="EMBL" id="CAK0802881.1"/>
    </source>
</evidence>
<keyword evidence="3" id="KW-1185">Reference proteome</keyword>
<feature type="non-terminal residue" evidence="2">
    <location>
        <position position="524"/>
    </location>
</feature>
<feature type="compositionally biased region" description="Basic and acidic residues" evidence="1">
    <location>
        <begin position="303"/>
        <end position="314"/>
    </location>
</feature>